<feature type="domain" description="N-acetyltransferase" evidence="3">
    <location>
        <begin position="9"/>
        <end position="152"/>
    </location>
</feature>
<dbReference type="Proteomes" id="UP000438448">
    <property type="component" value="Unassembled WGS sequence"/>
</dbReference>
<dbReference type="InterPro" id="IPR050680">
    <property type="entry name" value="YpeA/RimI_acetyltransf"/>
</dbReference>
<protein>
    <recommendedName>
        <fullName evidence="3">N-acetyltransferase domain-containing protein</fullName>
    </recommendedName>
</protein>
<comment type="caution">
    <text evidence="4">The sequence shown here is derived from an EMBL/GenBank/DDBJ whole genome shotgun (WGS) entry which is preliminary data.</text>
</comment>
<sequence length="153" mass="17788">MNTTHVLTAVYRKPRLDDLDRIMAIEGEVFPETPLYYIMRQLFDVHRTDWLVAELDGIVIGYALIMAYEKRALLSTFAVIEQQQGRGYGRELLTRAMQHCRDKGLDIMWLTVRPANKHAMRMFMKAGFTVVNEDDNYFGPGVARKVMECKLLR</sequence>
<dbReference type="Pfam" id="PF00583">
    <property type="entry name" value="Acetyltransf_1"/>
    <property type="match status" value="1"/>
</dbReference>
<keyword evidence="2" id="KW-0012">Acyltransferase</keyword>
<dbReference type="EMBL" id="WEGK01000001">
    <property type="protein sequence ID" value="MQY17699.1"/>
    <property type="molecule type" value="Genomic_DNA"/>
</dbReference>
<gene>
    <name evidence="4" type="ORF">NRB20_07630</name>
</gene>
<proteinExistence type="predicted"/>
<dbReference type="SUPFAM" id="SSF55729">
    <property type="entry name" value="Acyl-CoA N-acyltransferases (Nat)"/>
    <property type="match status" value="1"/>
</dbReference>
<dbReference type="PANTHER" id="PTHR43420">
    <property type="entry name" value="ACETYLTRANSFERASE"/>
    <property type="match status" value="1"/>
</dbReference>
<dbReference type="AlphaFoldDB" id="A0A7K0CW23"/>
<evidence type="ECO:0000313" key="5">
    <source>
        <dbReference type="Proteomes" id="UP000438448"/>
    </source>
</evidence>
<dbReference type="RefSeq" id="WP_194289706.1">
    <property type="nucleotide sequence ID" value="NZ_WEGK01000001.1"/>
</dbReference>
<reference evidence="4 5" key="1">
    <citation type="submission" date="2019-10" db="EMBL/GenBank/DDBJ databases">
        <title>Nocardia macrotermitis sp. nov. and Nocardia aurantia sp. nov., isolated from the gut of fungus growing-termite Macrotermes natalensis.</title>
        <authorList>
            <person name="Benndorf R."/>
            <person name="Schwitalla J."/>
            <person name="Martin K."/>
            <person name="De Beer W."/>
            <person name="Kaster A.-K."/>
            <person name="Vollmers J."/>
            <person name="Poulsen M."/>
            <person name="Beemelmanns C."/>
        </authorList>
    </citation>
    <scope>NUCLEOTIDE SEQUENCE [LARGE SCALE GENOMIC DNA]</scope>
    <source>
        <strain evidence="4 5">RB20</strain>
    </source>
</reference>
<accession>A0A7K0CW23</accession>
<evidence type="ECO:0000256" key="2">
    <source>
        <dbReference type="ARBA" id="ARBA00023315"/>
    </source>
</evidence>
<dbReference type="PROSITE" id="PS51186">
    <property type="entry name" value="GNAT"/>
    <property type="match status" value="1"/>
</dbReference>
<evidence type="ECO:0000259" key="3">
    <source>
        <dbReference type="PROSITE" id="PS51186"/>
    </source>
</evidence>
<keyword evidence="5" id="KW-1185">Reference proteome</keyword>
<dbReference type="Gene3D" id="3.40.630.30">
    <property type="match status" value="1"/>
</dbReference>
<dbReference type="CDD" id="cd04301">
    <property type="entry name" value="NAT_SF"/>
    <property type="match status" value="1"/>
</dbReference>
<keyword evidence="1" id="KW-0808">Transferase</keyword>
<dbReference type="GO" id="GO:0016747">
    <property type="term" value="F:acyltransferase activity, transferring groups other than amino-acyl groups"/>
    <property type="evidence" value="ECO:0007669"/>
    <property type="project" value="InterPro"/>
</dbReference>
<organism evidence="4 5">
    <name type="scientific">Nocardia macrotermitis</name>
    <dbReference type="NCBI Taxonomy" id="2585198"/>
    <lineage>
        <taxon>Bacteria</taxon>
        <taxon>Bacillati</taxon>
        <taxon>Actinomycetota</taxon>
        <taxon>Actinomycetes</taxon>
        <taxon>Mycobacteriales</taxon>
        <taxon>Nocardiaceae</taxon>
        <taxon>Nocardia</taxon>
    </lineage>
</organism>
<evidence type="ECO:0000256" key="1">
    <source>
        <dbReference type="ARBA" id="ARBA00022679"/>
    </source>
</evidence>
<dbReference type="InterPro" id="IPR016181">
    <property type="entry name" value="Acyl_CoA_acyltransferase"/>
</dbReference>
<dbReference type="InterPro" id="IPR000182">
    <property type="entry name" value="GNAT_dom"/>
</dbReference>
<name>A0A7K0CW23_9NOCA</name>
<evidence type="ECO:0000313" key="4">
    <source>
        <dbReference type="EMBL" id="MQY17699.1"/>
    </source>
</evidence>